<dbReference type="Proteomes" id="UP000003340">
    <property type="component" value="Unassembled WGS sequence"/>
</dbReference>
<reference evidence="1 2" key="2">
    <citation type="submission" date="2009-02" db="EMBL/GenBank/DDBJ databases">
        <title>Draft genome sequence of Clostridium methylpentosum (DSM 5476).</title>
        <authorList>
            <person name="Sudarsanam P."/>
            <person name="Ley R."/>
            <person name="Guruge J."/>
            <person name="Turnbaugh P.J."/>
            <person name="Mahowald M."/>
            <person name="Liep D."/>
            <person name="Gordon J."/>
        </authorList>
    </citation>
    <scope>NUCLEOTIDE SEQUENCE [LARGE SCALE GENOMIC DNA]</scope>
    <source>
        <strain evidence="1 2">DSM 5476</strain>
    </source>
</reference>
<comment type="caution">
    <text evidence="1">The sequence shown here is derived from an EMBL/GenBank/DDBJ whole genome shotgun (WGS) entry which is preliminary data.</text>
</comment>
<keyword evidence="2" id="KW-1185">Reference proteome</keyword>
<dbReference type="EMBL" id="ACEC01000063">
    <property type="protein sequence ID" value="EEG30451.1"/>
    <property type="molecule type" value="Genomic_DNA"/>
</dbReference>
<evidence type="ECO:0000313" key="1">
    <source>
        <dbReference type="EMBL" id="EEG30451.1"/>
    </source>
</evidence>
<protein>
    <submittedName>
        <fullName evidence="1">Uncharacterized protein</fullName>
    </submittedName>
</protein>
<reference evidence="1 2" key="1">
    <citation type="submission" date="2009-01" db="EMBL/GenBank/DDBJ databases">
        <authorList>
            <person name="Fulton L."/>
            <person name="Clifton S."/>
            <person name="Fulton B."/>
            <person name="Xu J."/>
            <person name="Minx P."/>
            <person name="Pepin K.H."/>
            <person name="Johnson M."/>
            <person name="Bhonagiri V."/>
            <person name="Nash W.E."/>
            <person name="Mardis E.R."/>
            <person name="Wilson R.K."/>
        </authorList>
    </citation>
    <scope>NUCLEOTIDE SEQUENCE [LARGE SCALE GENOMIC DNA]</scope>
    <source>
        <strain evidence="1 2">DSM 5476</strain>
    </source>
</reference>
<proteinExistence type="predicted"/>
<name>C0EDK0_9FIRM</name>
<gene>
    <name evidence="1" type="ORF">CLOSTMETH_01927</name>
</gene>
<organism evidence="1 2">
    <name type="scientific">[Clostridium] methylpentosum DSM 5476</name>
    <dbReference type="NCBI Taxonomy" id="537013"/>
    <lineage>
        <taxon>Bacteria</taxon>
        <taxon>Bacillati</taxon>
        <taxon>Bacillota</taxon>
        <taxon>Clostridia</taxon>
        <taxon>Eubacteriales</taxon>
        <taxon>Oscillospiraceae</taxon>
        <taxon>Oscillospiraceae incertae sedis</taxon>
    </lineage>
</organism>
<dbReference type="HOGENOM" id="CLU_3214506_0_0_9"/>
<accession>C0EDK0</accession>
<sequence length="44" mass="5213">MAFRTADKRRYFDGLAGYQEKTAERLIGKALSKKQLVFCYLRRI</sequence>
<evidence type="ECO:0000313" key="2">
    <source>
        <dbReference type="Proteomes" id="UP000003340"/>
    </source>
</evidence>
<dbReference type="AlphaFoldDB" id="C0EDK0"/>